<dbReference type="SUPFAM" id="SSF46785">
    <property type="entry name" value="Winged helix' DNA-binding domain"/>
    <property type="match status" value="1"/>
</dbReference>
<dbReference type="CDD" id="cd00090">
    <property type="entry name" value="HTH_ARSR"/>
    <property type="match status" value="1"/>
</dbReference>
<feature type="domain" description="Methanogenesis regulatory protein FilR1 middle" evidence="1">
    <location>
        <begin position="122"/>
        <end position="250"/>
    </location>
</feature>
<proteinExistence type="predicted"/>
<reference evidence="3 4" key="1">
    <citation type="journal article" date="2019" name="Int. J. Syst. Evol. Microbiol.">
        <title>The Global Catalogue of Microorganisms (GCM) 10K type strain sequencing project: providing services to taxonomists for standard genome sequencing and annotation.</title>
        <authorList>
            <consortium name="The Broad Institute Genomics Platform"/>
            <consortium name="The Broad Institute Genome Sequencing Center for Infectious Disease"/>
            <person name="Wu L."/>
            <person name="Ma J."/>
        </authorList>
    </citation>
    <scope>NUCLEOTIDE SEQUENCE [LARGE SCALE GENOMIC DNA]</scope>
    <source>
        <strain evidence="3 4">XZGYJ-43</strain>
    </source>
</reference>
<dbReference type="InterPro" id="IPR057527">
    <property type="entry name" value="HVO_A0261-like_N"/>
</dbReference>
<dbReference type="InterPro" id="IPR036388">
    <property type="entry name" value="WH-like_DNA-bd_sf"/>
</dbReference>
<organism evidence="3 4">
    <name type="scientific">Halospeciosus flavus</name>
    <dbReference type="NCBI Taxonomy" id="3032283"/>
    <lineage>
        <taxon>Archaea</taxon>
        <taxon>Methanobacteriati</taxon>
        <taxon>Methanobacteriota</taxon>
        <taxon>Stenosarchaea group</taxon>
        <taxon>Halobacteria</taxon>
        <taxon>Halobacteriales</taxon>
        <taxon>Halobacteriaceae</taxon>
        <taxon>Halospeciosus</taxon>
    </lineage>
</organism>
<dbReference type="EMBL" id="JBHTAR010000011">
    <property type="protein sequence ID" value="MFC7199663.1"/>
    <property type="molecule type" value="Genomic_DNA"/>
</dbReference>
<gene>
    <name evidence="3" type="ORF">ACFQJ9_09600</name>
</gene>
<dbReference type="InterPro" id="IPR011991">
    <property type="entry name" value="ArsR-like_HTH"/>
</dbReference>
<dbReference type="Pfam" id="PF25213">
    <property type="entry name" value="HVO_A0261_N"/>
    <property type="match status" value="1"/>
</dbReference>
<name>A0ABD5Z397_9EURY</name>
<evidence type="ECO:0000313" key="4">
    <source>
        <dbReference type="Proteomes" id="UP001596447"/>
    </source>
</evidence>
<comment type="caution">
    <text evidence="3">The sequence shown here is derived from an EMBL/GenBank/DDBJ whole genome shotgun (WGS) entry which is preliminary data.</text>
</comment>
<dbReference type="AlphaFoldDB" id="A0ABD5Z397"/>
<evidence type="ECO:0000259" key="2">
    <source>
        <dbReference type="Pfam" id="PF25213"/>
    </source>
</evidence>
<evidence type="ECO:0000259" key="1">
    <source>
        <dbReference type="Pfam" id="PF08350"/>
    </source>
</evidence>
<feature type="domain" description="HVO-A0261-like N-terminal" evidence="2">
    <location>
        <begin position="7"/>
        <end position="87"/>
    </location>
</feature>
<sequence>MTKDELAQFLASSPDRQQLLTHLVDHPGSPAELADELPLSRRSIQRHLGQFVERDLAIKDSGKYRLTTTGSHVVDELTTYLETLERIETYRSFLGHLPDMDHTPDPRWLESASLVTATKENPQAPVHEYLDRVREFDTDRIRMISPVLSRLFHDVHADLAMDGVHTELVLDADMVERARDLNPVEFKIVVSVGVLDLYRHPESIGFGLTLGDEQLLMGAYDDDGHLQACVHATNDEFLQWSTDLFERYRDESELVESPFSLPFPFRKDT</sequence>
<dbReference type="RefSeq" id="WP_279529590.1">
    <property type="nucleotide sequence ID" value="NZ_CP122312.1"/>
</dbReference>
<dbReference type="Proteomes" id="UP001596447">
    <property type="component" value="Unassembled WGS sequence"/>
</dbReference>
<protein>
    <submittedName>
        <fullName evidence="3">Helix-turn-helix transcriptional regulator</fullName>
    </submittedName>
</protein>
<dbReference type="InterPro" id="IPR013561">
    <property type="entry name" value="FilR1_middle_dom"/>
</dbReference>
<dbReference type="Pfam" id="PF08350">
    <property type="entry name" value="FilR1_middle"/>
    <property type="match status" value="1"/>
</dbReference>
<accession>A0ABD5Z397</accession>
<dbReference type="Gene3D" id="1.10.10.10">
    <property type="entry name" value="Winged helix-like DNA-binding domain superfamily/Winged helix DNA-binding domain"/>
    <property type="match status" value="1"/>
</dbReference>
<dbReference type="InterPro" id="IPR036390">
    <property type="entry name" value="WH_DNA-bd_sf"/>
</dbReference>
<keyword evidence="4" id="KW-1185">Reference proteome</keyword>
<evidence type="ECO:0000313" key="3">
    <source>
        <dbReference type="EMBL" id="MFC7199663.1"/>
    </source>
</evidence>